<feature type="domain" description="PoNi C-terminal" evidence="2">
    <location>
        <begin position="135"/>
        <end position="240"/>
    </location>
</feature>
<dbReference type="SUPFAM" id="SSF140731">
    <property type="entry name" value="PA2201 C-terminal domain-like"/>
    <property type="match status" value="1"/>
</dbReference>
<evidence type="ECO:0000313" key="4">
    <source>
        <dbReference type="Proteomes" id="UP000260680"/>
    </source>
</evidence>
<protein>
    <submittedName>
        <fullName evidence="3">DUF1911 domain-containing protein</fullName>
    </submittedName>
</protein>
<comment type="caution">
    <text evidence="3">The sequence shown here is derived from an EMBL/GenBank/DDBJ whole genome shotgun (WGS) entry which is preliminary data.</text>
</comment>
<dbReference type="InterPro" id="IPR015025">
    <property type="entry name" value="PoNi_C"/>
</dbReference>
<dbReference type="Pfam" id="PF08929">
    <property type="entry name" value="PoNi_C"/>
    <property type="match status" value="1"/>
</dbReference>
<dbReference type="Proteomes" id="UP000260680">
    <property type="component" value="Unassembled WGS sequence"/>
</dbReference>
<sequence length="246" mass="29832">MTLVEILLSKGEVDLRDKIKNKQYFEEYIAQQENRILKFSDKLQKGEVREDRIFPVKKKIYDLKFSIFEAKYSKGEDLEILKEEFSKIVFNMPQYWNHVSGYTEILWMLSIAVMFEIDRKEWEILTDLIIKNNMDDWLLGYLLSSREKDCPYCHWKFKMENPYGYLKNIISHSRTQGNDLKDYLENKWYIAHNEMAWYEIHNNNEKLYSGYWSYESGAVAKILNIDDSMLRDVKYYPYDLVHYKIH</sequence>
<accession>A0A3E2NF28</accession>
<organism evidence="3 4">
    <name type="scientific">Lacrimispora amygdalina</name>
    <dbReference type="NCBI Taxonomy" id="253257"/>
    <lineage>
        <taxon>Bacteria</taxon>
        <taxon>Bacillati</taxon>
        <taxon>Bacillota</taxon>
        <taxon>Clostridia</taxon>
        <taxon>Lachnospirales</taxon>
        <taxon>Lachnospiraceae</taxon>
        <taxon>Lacrimispora</taxon>
    </lineage>
</organism>
<evidence type="ECO:0000313" key="3">
    <source>
        <dbReference type="EMBL" id="RFZ79585.1"/>
    </source>
</evidence>
<dbReference type="EMBL" id="QOHO01000021">
    <property type="protein sequence ID" value="RFZ79585.1"/>
    <property type="molecule type" value="Genomic_DNA"/>
</dbReference>
<dbReference type="AlphaFoldDB" id="A0A3E2NF28"/>
<dbReference type="Gene3D" id="1.10.3920.10">
    <property type="entry name" value="PA2201 C-terminal domain-like"/>
    <property type="match status" value="1"/>
</dbReference>
<reference evidence="3 4" key="1">
    <citation type="submission" date="2018-07" db="EMBL/GenBank/DDBJ databases">
        <title>New species, Clostridium PI-S10-A1B.</title>
        <authorList>
            <person name="Krishna G."/>
            <person name="Summeta K."/>
            <person name="Shikha S."/>
            <person name="Prabhu P.B."/>
            <person name="Suresh K."/>
        </authorList>
    </citation>
    <scope>NUCLEOTIDE SEQUENCE [LARGE SCALE GENOMIC DNA]</scope>
    <source>
        <strain evidence="3 4">PI-S10-A1B</strain>
    </source>
</reference>
<dbReference type="InterPro" id="IPR015024">
    <property type="entry name" value="PoNi_N"/>
</dbReference>
<evidence type="ECO:0000259" key="1">
    <source>
        <dbReference type="Pfam" id="PF08928"/>
    </source>
</evidence>
<dbReference type="InterPro" id="IPR028983">
    <property type="entry name" value="PA2201-like_C"/>
</dbReference>
<evidence type="ECO:0000259" key="2">
    <source>
        <dbReference type="Pfam" id="PF08929"/>
    </source>
</evidence>
<gene>
    <name evidence="3" type="ORF">DS742_07365</name>
</gene>
<feature type="domain" description="PoNi N-terminal" evidence="1">
    <location>
        <begin position="16"/>
        <end position="125"/>
    </location>
</feature>
<name>A0A3E2NF28_9FIRM</name>
<proteinExistence type="predicted"/>
<dbReference type="Pfam" id="PF08928">
    <property type="entry name" value="PoNi_N"/>
    <property type="match status" value="1"/>
</dbReference>